<gene>
    <name evidence="2" type="ORF">SAMN05443575_2873</name>
</gene>
<dbReference type="AlphaFoldDB" id="A0A1M5MZL2"/>
<feature type="transmembrane region" description="Helical" evidence="1">
    <location>
        <begin position="360"/>
        <end position="381"/>
    </location>
</feature>
<keyword evidence="1" id="KW-0472">Membrane</keyword>
<dbReference type="SUPFAM" id="SSF103473">
    <property type="entry name" value="MFS general substrate transporter"/>
    <property type="match status" value="1"/>
</dbReference>
<dbReference type="PANTHER" id="PTHR23542:SF1">
    <property type="entry name" value="MAJOR FACILITATOR SUPERFAMILY (MFS) PROFILE DOMAIN-CONTAINING PROTEIN"/>
    <property type="match status" value="1"/>
</dbReference>
<dbReference type="PANTHER" id="PTHR23542">
    <property type="match status" value="1"/>
</dbReference>
<evidence type="ECO:0000256" key="1">
    <source>
        <dbReference type="SAM" id="Phobius"/>
    </source>
</evidence>
<feature type="transmembrane region" description="Helical" evidence="1">
    <location>
        <begin position="297"/>
        <end position="320"/>
    </location>
</feature>
<sequence length="388" mass="37998">MAQLRAVLSTPQVPHLLAFALVGRLPTAMSALAVLLLVRGQGGTYTLAGGLAALLTAGTAVGQPLLARVVDRRGQPAVLVLAALVSSVAFVVLALAGVGHVGVSAVAAAVAGLGTPPLEPCLRALWPDVVGTGPRLQAAFSLDVGAQEVVYVVGPLLATAGVALLGDAGGVLACVLFGAAGTLAFVALRAPRDWRPTPHEGRRGTPLRHPVLVRLFVATLACGVPVGALAVVAAAYAGGRHSTVLTGWALAANAAGALVAGLYGAAHSEAEPPRLALAAAALAGGYVPLALPLPPVAWLPLAALSGLALPVVLTAVFSTVQRLCPPALLTEANAWVATAFGLGAAGAASVAGVVTDRFTADVAVAAVVLGAAAAAAVASLLTGRVGSG</sequence>
<organism evidence="2 3">
    <name type="scientific">Jatrophihabitans endophyticus</name>
    <dbReference type="NCBI Taxonomy" id="1206085"/>
    <lineage>
        <taxon>Bacteria</taxon>
        <taxon>Bacillati</taxon>
        <taxon>Actinomycetota</taxon>
        <taxon>Actinomycetes</taxon>
        <taxon>Jatrophihabitantales</taxon>
        <taxon>Jatrophihabitantaceae</taxon>
        <taxon>Jatrophihabitans</taxon>
    </lineage>
</organism>
<dbReference type="GO" id="GO:0022857">
    <property type="term" value="F:transmembrane transporter activity"/>
    <property type="evidence" value="ECO:0007669"/>
    <property type="project" value="InterPro"/>
</dbReference>
<evidence type="ECO:0000313" key="3">
    <source>
        <dbReference type="Proteomes" id="UP000186132"/>
    </source>
</evidence>
<feature type="transmembrane region" description="Helical" evidence="1">
    <location>
        <begin position="332"/>
        <end position="354"/>
    </location>
</feature>
<name>A0A1M5MZL2_9ACTN</name>
<feature type="transmembrane region" description="Helical" evidence="1">
    <location>
        <begin position="243"/>
        <end position="263"/>
    </location>
</feature>
<dbReference type="Gene3D" id="1.20.1250.20">
    <property type="entry name" value="MFS general substrate transporter like domains"/>
    <property type="match status" value="1"/>
</dbReference>
<dbReference type="STRING" id="1206085.SAMN05443575_2873"/>
<dbReference type="EMBL" id="FQVU01000003">
    <property type="protein sequence ID" value="SHG82667.1"/>
    <property type="molecule type" value="Genomic_DNA"/>
</dbReference>
<feature type="transmembrane region" description="Helical" evidence="1">
    <location>
        <begin position="44"/>
        <end position="66"/>
    </location>
</feature>
<evidence type="ECO:0000313" key="2">
    <source>
        <dbReference type="EMBL" id="SHG82667.1"/>
    </source>
</evidence>
<dbReference type="OrthoDB" id="5243516at2"/>
<accession>A0A1M5MZL2</accession>
<dbReference type="Proteomes" id="UP000186132">
    <property type="component" value="Unassembled WGS sequence"/>
</dbReference>
<dbReference type="InterPro" id="IPR036259">
    <property type="entry name" value="MFS_trans_sf"/>
</dbReference>
<feature type="transmembrane region" description="Helical" evidence="1">
    <location>
        <begin position="78"/>
        <end position="98"/>
    </location>
</feature>
<feature type="transmembrane region" description="Helical" evidence="1">
    <location>
        <begin position="211"/>
        <end position="237"/>
    </location>
</feature>
<dbReference type="InterPro" id="IPR011701">
    <property type="entry name" value="MFS"/>
</dbReference>
<feature type="transmembrane region" description="Helical" evidence="1">
    <location>
        <begin position="275"/>
        <end position="291"/>
    </location>
</feature>
<proteinExistence type="predicted"/>
<keyword evidence="1" id="KW-0812">Transmembrane</keyword>
<feature type="transmembrane region" description="Helical" evidence="1">
    <location>
        <begin position="170"/>
        <end position="190"/>
    </location>
</feature>
<feature type="transmembrane region" description="Helical" evidence="1">
    <location>
        <begin position="16"/>
        <end position="38"/>
    </location>
</feature>
<reference evidence="2 3" key="1">
    <citation type="submission" date="2016-11" db="EMBL/GenBank/DDBJ databases">
        <authorList>
            <person name="Jaros S."/>
            <person name="Januszkiewicz K."/>
            <person name="Wedrychowicz H."/>
        </authorList>
    </citation>
    <scope>NUCLEOTIDE SEQUENCE [LARGE SCALE GENOMIC DNA]</scope>
    <source>
        <strain evidence="2 3">DSM 45627</strain>
    </source>
</reference>
<keyword evidence="3" id="KW-1185">Reference proteome</keyword>
<dbReference type="Pfam" id="PF07690">
    <property type="entry name" value="MFS_1"/>
    <property type="match status" value="1"/>
</dbReference>
<keyword evidence="1" id="KW-1133">Transmembrane helix</keyword>
<protein>
    <submittedName>
        <fullName evidence="2">Major Facilitator Superfamily protein</fullName>
    </submittedName>
</protein>